<evidence type="ECO:0000313" key="2">
    <source>
        <dbReference type="Proteomes" id="UP001054945"/>
    </source>
</evidence>
<proteinExistence type="predicted"/>
<sequence length="109" mass="12330">MTVSRHYKRLIVVMAKVLDICNKMSINFSRAVTLTFNTLSLSVINYLDSSLQHTRAYVTGHMQLRDIGTISTCKIVCCLTGDNFILMDEDSIIKLGLWLSALRLVEQMS</sequence>
<dbReference type="EMBL" id="BPLR01006421">
    <property type="protein sequence ID" value="GIY09755.1"/>
    <property type="molecule type" value="Genomic_DNA"/>
</dbReference>
<comment type="caution">
    <text evidence="1">The sequence shown here is derived from an EMBL/GenBank/DDBJ whole genome shotgun (WGS) entry which is preliminary data.</text>
</comment>
<keyword evidence="2" id="KW-1185">Reference proteome</keyword>
<evidence type="ECO:0000313" key="1">
    <source>
        <dbReference type="EMBL" id="GIY09755.1"/>
    </source>
</evidence>
<dbReference type="Proteomes" id="UP001054945">
    <property type="component" value="Unassembled WGS sequence"/>
</dbReference>
<organism evidence="1 2">
    <name type="scientific">Caerostris extrusa</name>
    <name type="common">Bark spider</name>
    <name type="synonym">Caerostris bankana</name>
    <dbReference type="NCBI Taxonomy" id="172846"/>
    <lineage>
        <taxon>Eukaryota</taxon>
        <taxon>Metazoa</taxon>
        <taxon>Ecdysozoa</taxon>
        <taxon>Arthropoda</taxon>
        <taxon>Chelicerata</taxon>
        <taxon>Arachnida</taxon>
        <taxon>Araneae</taxon>
        <taxon>Araneomorphae</taxon>
        <taxon>Entelegynae</taxon>
        <taxon>Araneoidea</taxon>
        <taxon>Araneidae</taxon>
        <taxon>Caerostris</taxon>
    </lineage>
</organism>
<gene>
    <name evidence="1" type="ORF">CEXT_414321</name>
</gene>
<dbReference type="AlphaFoldDB" id="A0AAV4QNY5"/>
<accession>A0AAV4QNY5</accession>
<reference evidence="1 2" key="1">
    <citation type="submission" date="2021-06" db="EMBL/GenBank/DDBJ databases">
        <title>Caerostris extrusa draft genome.</title>
        <authorList>
            <person name="Kono N."/>
            <person name="Arakawa K."/>
        </authorList>
    </citation>
    <scope>NUCLEOTIDE SEQUENCE [LARGE SCALE GENOMIC DNA]</scope>
</reference>
<name>A0AAV4QNY5_CAEEX</name>
<protein>
    <submittedName>
        <fullName evidence="1">Uncharacterized protein</fullName>
    </submittedName>
</protein>